<feature type="region of interest" description="Disordered" evidence="1">
    <location>
        <begin position="85"/>
        <end position="110"/>
    </location>
</feature>
<evidence type="ECO:0000313" key="3">
    <source>
        <dbReference type="Proteomes" id="UP001497516"/>
    </source>
</evidence>
<protein>
    <submittedName>
        <fullName evidence="2">Uncharacterized protein</fullName>
    </submittedName>
</protein>
<name>A0AAV2E3E7_9ROSI</name>
<feature type="compositionally biased region" description="Acidic residues" evidence="1">
    <location>
        <begin position="92"/>
        <end position="110"/>
    </location>
</feature>
<sequence>MAHAANGVPLDFSYLLFGVFMTFADSSFPGSLPFGPLVTHLILRLGISISPFRTEQPSWFFLIDQVLDELEIANEEEMAVAAEDVAAKDVDPEPEGENDPEEEVFEEEEEDDYQFEAAFIYGPARLVDYSSDESFDA</sequence>
<evidence type="ECO:0000313" key="2">
    <source>
        <dbReference type="EMBL" id="CAL1380075.1"/>
    </source>
</evidence>
<dbReference type="Proteomes" id="UP001497516">
    <property type="component" value="Chromosome 4"/>
</dbReference>
<organism evidence="2 3">
    <name type="scientific">Linum trigynum</name>
    <dbReference type="NCBI Taxonomy" id="586398"/>
    <lineage>
        <taxon>Eukaryota</taxon>
        <taxon>Viridiplantae</taxon>
        <taxon>Streptophyta</taxon>
        <taxon>Embryophyta</taxon>
        <taxon>Tracheophyta</taxon>
        <taxon>Spermatophyta</taxon>
        <taxon>Magnoliopsida</taxon>
        <taxon>eudicotyledons</taxon>
        <taxon>Gunneridae</taxon>
        <taxon>Pentapetalae</taxon>
        <taxon>rosids</taxon>
        <taxon>fabids</taxon>
        <taxon>Malpighiales</taxon>
        <taxon>Linaceae</taxon>
        <taxon>Linum</taxon>
    </lineage>
</organism>
<gene>
    <name evidence="2" type="ORF">LTRI10_LOCUS21544</name>
</gene>
<keyword evidence="3" id="KW-1185">Reference proteome</keyword>
<proteinExistence type="predicted"/>
<dbReference type="AlphaFoldDB" id="A0AAV2E3E7"/>
<evidence type="ECO:0000256" key="1">
    <source>
        <dbReference type="SAM" id="MobiDB-lite"/>
    </source>
</evidence>
<reference evidence="2 3" key="1">
    <citation type="submission" date="2024-04" db="EMBL/GenBank/DDBJ databases">
        <authorList>
            <person name="Fracassetti M."/>
        </authorList>
    </citation>
    <scope>NUCLEOTIDE SEQUENCE [LARGE SCALE GENOMIC DNA]</scope>
</reference>
<accession>A0AAV2E3E7</accession>
<dbReference type="EMBL" id="OZ034817">
    <property type="protein sequence ID" value="CAL1380075.1"/>
    <property type="molecule type" value="Genomic_DNA"/>
</dbReference>